<organism evidence="2 3">
    <name type="scientific">Vibrio cholerae</name>
    <dbReference type="NCBI Taxonomy" id="666"/>
    <lineage>
        <taxon>Bacteria</taxon>
        <taxon>Pseudomonadati</taxon>
        <taxon>Pseudomonadota</taxon>
        <taxon>Gammaproteobacteria</taxon>
        <taxon>Vibrionales</taxon>
        <taxon>Vibrionaceae</taxon>
        <taxon>Vibrio</taxon>
    </lineage>
</organism>
<dbReference type="EMBL" id="SISP01000020">
    <property type="protein sequence ID" value="TBM41389.1"/>
    <property type="molecule type" value="Genomic_DNA"/>
</dbReference>
<evidence type="ECO:0000313" key="2">
    <source>
        <dbReference type="EMBL" id="TBM41389.1"/>
    </source>
</evidence>
<proteinExistence type="predicted"/>
<feature type="region of interest" description="Disordered" evidence="1">
    <location>
        <begin position="306"/>
        <end position="325"/>
    </location>
</feature>
<name>A0A7Z7YAR3_VIBCL</name>
<gene>
    <name evidence="2" type="ORF">EYB64_12500</name>
</gene>
<protein>
    <submittedName>
        <fullName evidence="2">Uncharacterized protein</fullName>
    </submittedName>
</protein>
<dbReference type="Proteomes" id="UP000294145">
    <property type="component" value="Unassembled WGS sequence"/>
</dbReference>
<accession>A0A7Z7YAR3</accession>
<evidence type="ECO:0000256" key="1">
    <source>
        <dbReference type="SAM" id="MobiDB-lite"/>
    </source>
</evidence>
<evidence type="ECO:0000313" key="3">
    <source>
        <dbReference type="Proteomes" id="UP000294145"/>
    </source>
</evidence>
<dbReference type="AlphaFoldDB" id="A0A7Z7YAR3"/>
<reference evidence="2 3" key="1">
    <citation type="submission" date="2019-02" db="EMBL/GenBank/DDBJ databases">
        <title>Genomic plasticity associated with the antimicrobial resistance in Vibrio cholerae.</title>
        <authorList>
            <person name="Verma J."/>
            <person name="Bag S."/>
            <person name="Saha B."/>
            <person name="Kumar P."/>
            <person name="Ghosh T.S."/>
            <person name="Dayal M."/>
            <person name="Senapati T."/>
            <person name="Mehra S."/>
            <person name="Dey P."/>
            <person name="Desigamani A."/>
            <person name="Kumar D."/>
            <person name="Rana P."/>
            <person name="Kumar B."/>
            <person name="Maiti T.K."/>
            <person name="Sharma N.C."/>
            <person name="Bhadra R.K."/>
            <person name="Mutreja A."/>
            <person name="Nair G.B."/>
            <person name="Ramamurthy T."/>
            <person name="Das B."/>
        </authorList>
    </citation>
    <scope>NUCLEOTIDE SEQUENCE [LARGE SCALE GENOMIC DNA]</scope>
    <source>
        <strain evidence="2 3">IDH06781</strain>
    </source>
</reference>
<feature type="compositionally biased region" description="Polar residues" evidence="1">
    <location>
        <begin position="306"/>
        <end position="322"/>
    </location>
</feature>
<comment type="caution">
    <text evidence="2">The sequence shown here is derived from an EMBL/GenBank/DDBJ whole genome shotgun (WGS) entry which is preliminary data.</text>
</comment>
<dbReference type="RefSeq" id="WP_154813833.1">
    <property type="nucleotide sequence ID" value="NZ_SISP01000020.1"/>
</dbReference>
<sequence length="449" mass="50389">MKKWFLFWKKTKEVNAGIKVRSDLDIALSQMKRNINISDAHYEAIYIPILKRTTAVLAISGQKDKIKPLYVALNNMLRQRRGKILPVGILPEKVQKYREISTLTIVVAACAKVLSYYNVRNSIESVEFGHQHFFPAIFDFVIQGKREGIHKAQFAVIGPKAELLFGQWVCYDLLVRSPQALKWYGMFPDVFYMLMQCVAGNDKTIMGDLVETYVSRALEGNLVVEEEEVLVPINVSSPNASSPEPITNSRDKERVVGELFKNIAKNKEGDLSQDSSIETSVSAPVASVQSQAMNKLMGFLSAAQSEAPTSEPVSSNASSDAETNAEDLNVSDAFVEQYFDLLNSDYKAECFVKNTESGEQLIIVTVAMHRDICTRLFKNLAKLEKKSVELDFITCLKTFENEPLATPRLNYQISQLSTEKYIVFKFDLVKNRFPSFGILSSGLITDLGL</sequence>